<gene>
    <name evidence="2" type="ORF">FH972_021695</name>
</gene>
<feature type="region of interest" description="Disordered" evidence="1">
    <location>
        <begin position="62"/>
        <end position="92"/>
    </location>
</feature>
<sequence length="303" mass="33006">MPAGLPSMRDPVSGLRPALLASEDRSRSSSPAAPKGTFSSAVSQSIRIPTDKHLEANPLRAFFTRKSSSKSPDVSRSSSTSSPKLPRRFSEEYNMSTATSGTILARRLQTASDFEKGIVLCDVYPGESARYYSRAKKLRPRWGKNGRGSRSFRGRFLGRPGQLALAFAVISRIAGRTRGVQSYRGLTCTTEQPNSGTLLASPGTRGWGSTHHFPEARCMKRMSSGSRYLGTFAQGQLRSHMHAALNFIFGRGAMHPAVTPRLHCGLALDHARSTDTDLHPMAIAKARLLTLAWPWPLADSGSF</sequence>
<feature type="region of interest" description="Disordered" evidence="1">
    <location>
        <begin position="1"/>
        <end position="50"/>
    </location>
</feature>
<comment type="caution">
    <text evidence="2">The sequence shown here is derived from an EMBL/GenBank/DDBJ whole genome shotgun (WGS) entry which is preliminary data.</text>
</comment>
<feature type="compositionally biased region" description="Low complexity" evidence="1">
    <location>
        <begin position="65"/>
        <end position="84"/>
    </location>
</feature>
<keyword evidence="3" id="KW-1185">Reference proteome</keyword>
<evidence type="ECO:0000313" key="3">
    <source>
        <dbReference type="Proteomes" id="UP000327013"/>
    </source>
</evidence>
<protein>
    <submittedName>
        <fullName evidence="2">Uncharacterized protein</fullName>
    </submittedName>
</protein>
<accession>A0A5N6KQF3</accession>
<dbReference type="AlphaFoldDB" id="A0A5N6KQF3"/>
<reference evidence="2 3" key="1">
    <citation type="submission" date="2019-06" db="EMBL/GenBank/DDBJ databases">
        <title>A chromosomal-level reference genome of Carpinus fangiana (Coryloideae, Betulaceae).</title>
        <authorList>
            <person name="Yang X."/>
            <person name="Wang Z."/>
            <person name="Zhang L."/>
            <person name="Hao G."/>
            <person name="Liu J."/>
            <person name="Yang Y."/>
        </authorList>
    </citation>
    <scope>NUCLEOTIDE SEQUENCE [LARGE SCALE GENOMIC DNA]</scope>
    <source>
        <strain evidence="2">Cfa_2016G</strain>
        <tissue evidence="2">Leaf</tissue>
    </source>
</reference>
<proteinExistence type="predicted"/>
<organism evidence="2 3">
    <name type="scientific">Carpinus fangiana</name>
    <dbReference type="NCBI Taxonomy" id="176857"/>
    <lineage>
        <taxon>Eukaryota</taxon>
        <taxon>Viridiplantae</taxon>
        <taxon>Streptophyta</taxon>
        <taxon>Embryophyta</taxon>
        <taxon>Tracheophyta</taxon>
        <taxon>Spermatophyta</taxon>
        <taxon>Magnoliopsida</taxon>
        <taxon>eudicotyledons</taxon>
        <taxon>Gunneridae</taxon>
        <taxon>Pentapetalae</taxon>
        <taxon>rosids</taxon>
        <taxon>fabids</taxon>
        <taxon>Fagales</taxon>
        <taxon>Betulaceae</taxon>
        <taxon>Carpinus</taxon>
    </lineage>
</organism>
<name>A0A5N6KQF3_9ROSI</name>
<evidence type="ECO:0000256" key="1">
    <source>
        <dbReference type="SAM" id="MobiDB-lite"/>
    </source>
</evidence>
<dbReference type="Proteomes" id="UP000327013">
    <property type="component" value="Unassembled WGS sequence"/>
</dbReference>
<dbReference type="EMBL" id="VIBQ01000010">
    <property type="protein sequence ID" value="KAB8338750.1"/>
    <property type="molecule type" value="Genomic_DNA"/>
</dbReference>
<evidence type="ECO:0000313" key="2">
    <source>
        <dbReference type="EMBL" id="KAB8338750.1"/>
    </source>
</evidence>
<feature type="compositionally biased region" description="Polar residues" evidence="1">
    <location>
        <begin position="37"/>
        <end position="47"/>
    </location>
</feature>